<organism evidence="9 10">
    <name type="scientific">Sessilibacter corallicola</name>
    <dbReference type="NCBI Taxonomy" id="2904075"/>
    <lineage>
        <taxon>Bacteria</taxon>
        <taxon>Pseudomonadati</taxon>
        <taxon>Pseudomonadota</taxon>
        <taxon>Gammaproteobacteria</taxon>
        <taxon>Cellvibrionales</taxon>
        <taxon>Cellvibrionaceae</taxon>
        <taxon>Sessilibacter</taxon>
    </lineage>
</organism>
<dbReference type="PROSITE" id="PS51440">
    <property type="entry name" value="TIM_2"/>
    <property type="match status" value="1"/>
</dbReference>
<dbReference type="CDD" id="cd00311">
    <property type="entry name" value="TIM"/>
    <property type="match status" value="1"/>
</dbReference>
<evidence type="ECO:0000256" key="6">
    <source>
        <dbReference type="ARBA" id="ARBA00023235"/>
    </source>
</evidence>
<comment type="subunit">
    <text evidence="7 8">Homodimer.</text>
</comment>
<name>A0ABQ0AD41_9GAMM</name>
<evidence type="ECO:0000256" key="3">
    <source>
        <dbReference type="ARBA" id="ARBA00022432"/>
    </source>
</evidence>
<reference evidence="9 10" key="1">
    <citation type="submission" date="2024-04" db="EMBL/GenBank/DDBJ databases">
        <title>Draft genome sequence of Sessilibacter corallicola NBRC 116591.</title>
        <authorList>
            <person name="Miyakawa T."/>
            <person name="Kusuya Y."/>
            <person name="Miura T."/>
        </authorList>
    </citation>
    <scope>NUCLEOTIDE SEQUENCE [LARGE SCALE GENOMIC DNA]</scope>
    <source>
        <strain evidence="9 10">KU-00831-HH</strain>
    </source>
</reference>
<comment type="subcellular location">
    <subcellularLocation>
        <location evidence="7 8">Cytoplasm</location>
    </subcellularLocation>
</comment>
<evidence type="ECO:0000256" key="8">
    <source>
        <dbReference type="RuleBase" id="RU363013"/>
    </source>
</evidence>
<evidence type="ECO:0000313" key="9">
    <source>
        <dbReference type="EMBL" id="GAA6169574.1"/>
    </source>
</evidence>
<dbReference type="EC" id="5.3.1.1" evidence="7 8"/>
<comment type="pathway">
    <text evidence="7 8">Carbohydrate degradation; glycolysis; D-glyceraldehyde 3-phosphate from glycerone phosphate: step 1/1.</text>
</comment>
<keyword evidence="6 7" id="KW-0413">Isomerase</keyword>
<feature type="binding site" evidence="7">
    <location>
        <begin position="228"/>
        <end position="229"/>
    </location>
    <ligand>
        <name>substrate</name>
    </ligand>
</feature>
<dbReference type="Proteomes" id="UP001465153">
    <property type="component" value="Unassembled WGS sequence"/>
</dbReference>
<evidence type="ECO:0000256" key="7">
    <source>
        <dbReference type="HAMAP-Rule" id="MF_00147"/>
    </source>
</evidence>
<keyword evidence="3 7" id="KW-0312">Gluconeogenesis</keyword>
<comment type="caution">
    <text evidence="9">The sequence shown here is derived from an EMBL/GenBank/DDBJ whole genome shotgun (WGS) entry which is preliminary data.</text>
</comment>
<comment type="function">
    <text evidence="7">Involved in the gluconeogenesis. Catalyzes stereospecifically the conversion of dihydroxyacetone phosphate (DHAP) to D-glyceraldehyde-3-phosphate (G3P).</text>
</comment>
<dbReference type="InterPro" id="IPR013785">
    <property type="entry name" value="Aldolase_TIM"/>
</dbReference>
<dbReference type="GO" id="GO:0016853">
    <property type="term" value="F:isomerase activity"/>
    <property type="evidence" value="ECO:0007669"/>
    <property type="project" value="UniProtKB-KW"/>
</dbReference>
<comment type="catalytic activity">
    <reaction evidence="7 8">
        <text>D-glyceraldehyde 3-phosphate = dihydroxyacetone phosphate</text>
        <dbReference type="Rhea" id="RHEA:18585"/>
        <dbReference type="ChEBI" id="CHEBI:57642"/>
        <dbReference type="ChEBI" id="CHEBI:59776"/>
        <dbReference type="EC" id="5.3.1.1"/>
    </reaction>
</comment>
<feature type="active site" description="Electrophile" evidence="7">
    <location>
        <position position="94"/>
    </location>
</feature>
<proteinExistence type="inferred from homology"/>
<keyword evidence="10" id="KW-1185">Reference proteome</keyword>
<keyword evidence="4 7" id="KW-0963">Cytoplasm</keyword>
<evidence type="ECO:0000256" key="4">
    <source>
        <dbReference type="ARBA" id="ARBA00022490"/>
    </source>
</evidence>
<dbReference type="Gene3D" id="3.20.20.70">
    <property type="entry name" value="Aldolase class I"/>
    <property type="match status" value="1"/>
</dbReference>
<dbReference type="EMBL" id="BAABWN010000013">
    <property type="protein sequence ID" value="GAA6169574.1"/>
    <property type="molecule type" value="Genomic_DNA"/>
</dbReference>
<gene>
    <name evidence="9" type="primary">tpiA_1</name>
    <name evidence="7" type="synonym">tpiA</name>
    <name evidence="9" type="ORF">NBRC116591_33850</name>
</gene>
<evidence type="ECO:0000256" key="5">
    <source>
        <dbReference type="ARBA" id="ARBA00023152"/>
    </source>
</evidence>
<dbReference type="PROSITE" id="PS00171">
    <property type="entry name" value="TIM_1"/>
    <property type="match status" value="1"/>
</dbReference>
<dbReference type="InterPro" id="IPR020861">
    <property type="entry name" value="Triosephosphate_isomerase_AS"/>
</dbReference>
<evidence type="ECO:0000256" key="1">
    <source>
        <dbReference type="ARBA" id="ARBA00004939"/>
    </source>
</evidence>
<sequence>MRGSLVVGNWKMNGSGASNQALVTALTDCQWSDSVTVVLCPPSVYLGQVQSLIADSSLVLGAQDLSAHASGAYTGDISASMITELGCQYVIVGHSERREYQQESDSLIAQKCLAAINAGITPIACVGETEKQRNDGETFSVIRRQLDVLISTLSTEQLEKTVIAYEPIWAIGTGLTATPEQAQEVHQKMREQLAGSGQNMTLLYGGSVKADNAAQLFSQHDIDGALVGGASLVAQDFSAIASSF</sequence>
<evidence type="ECO:0000313" key="10">
    <source>
        <dbReference type="Proteomes" id="UP001465153"/>
    </source>
</evidence>
<dbReference type="HAMAP" id="MF_00147_B">
    <property type="entry name" value="TIM_B"/>
    <property type="match status" value="1"/>
</dbReference>
<feature type="active site" description="Proton acceptor" evidence="7">
    <location>
        <position position="166"/>
    </location>
</feature>
<dbReference type="SUPFAM" id="SSF51351">
    <property type="entry name" value="Triosephosphate isomerase (TIM)"/>
    <property type="match status" value="1"/>
</dbReference>
<dbReference type="RefSeq" id="WP_353304066.1">
    <property type="nucleotide sequence ID" value="NZ_BAABWN010000013.1"/>
</dbReference>
<protein>
    <recommendedName>
        <fullName evidence="7 8">Triosephosphate isomerase</fullName>
        <shortName evidence="7">TIM</shortName>
        <shortName evidence="7">TPI</shortName>
        <ecNumber evidence="7 8">5.3.1.1</ecNumber>
    </recommendedName>
    <alternativeName>
        <fullName evidence="7">Triose-phosphate isomerase</fullName>
    </alternativeName>
</protein>
<feature type="binding site" evidence="7">
    <location>
        <position position="172"/>
    </location>
    <ligand>
        <name>substrate</name>
    </ligand>
</feature>
<comment type="similarity">
    <text evidence="2 7 8">Belongs to the triosephosphate isomerase family.</text>
</comment>
<dbReference type="PANTHER" id="PTHR21139">
    <property type="entry name" value="TRIOSEPHOSPHATE ISOMERASE"/>
    <property type="match status" value="1"/>
</dbReference>
<dbReference type="InterPro" id="IPR035990">
    <property type="entry name" value="TIM_sf"/>
</dbReference>
<comment type="pathway">
    <text evidence="1">Carbohydrate metabolism; erythritol degradation.</text>
</comment>
<evidence type="ECO:0000256" key="2">
    <source>
        <dbReference type="ARBA" id="ARBA00007422"/>
    </source>
</evidence>
<feature type="binding site" evidence="7">
    <location>
        <begin position="9"/>
        <end position="11"/>
    </location>
    <ligand>
        <name>substrate</name>
    </ligand>
</feature>
<dbReference type="InterPro" id="IPR022896">
    <property type="entry name" value="TrioseP_Isoase_bac/euk"/>
</dbReference>
<dbReference type="PANTHER" id="PTHR21139:SF42">
    <property type="entry name" value="TRIOSEPHOSPHATE ISOMERASE"/>
    <property type="match status" value="1"/>
</dbReference>
<keyword evidence="5 7" id="KW-0324">Glycolysis</keyword>
<accession>A0ABQ0AD41</accession>
<dbReference type="InterPro" id="IPR000652">
    <property type="entry name" value="Triosephosphate_isomerase"/>
</dbReference>
<dbReference type="Pfam" id="PF00121">
    <property type="entry name" value="TIM"/>
    <property type="match status" value="1"/>
</dbReference>
<feature type="binding site" evidence="7">
    <location>
        <position position="207"/>
    </location>
    <ligand>
        <name>substrate</name>
    </ligand>
</feature>
<dbReference type="NCBIfam" id="TIGR00419">
    <property type="entry name" value="tim"/>
    <property type="match status" value="1"/>
</dbReference>
<comment type="pathway">
    <text evidence="7 8">Carbohydrate biosynthesis; gluconeogenesis.</text>
</comment>